<name>A0AAD7M7C8_9AGAR</name>
<feature type="compositionally biased region" description="Basic and acidic residues" evidence="1">
    <location>
        <begin position="253"/>
        <end position="262"/>
    </location>
</feature>
<gene>
    <name evidence="2" type="ORF">B0H16DRAFT_1747485</name>
</gene>
<protein>
    <submittedName>
        <fullName evidence="2">Uncharacterized protein</fullName>
    </submittedName>
</protein>
<comment type="caution">
    <text evidence="2">The sequence shown here is derived from an EMBL/GenBank/DDBJ whole genome shotgun (WGS) entry which is preliminary data.</text>
</comment>
<reference evidence="2" key="1">
    <citation type="submission" date="2023-03" db="EMBL/GenBank/DDBJ databases">
        <title>Massive genome expansion in bonnet fungi (Mycena s.s.) driven by repeated elements and novel gene families across ecological guilds.</title>
        <authorList>
            <consortium name="Lawrence Berkeley National Laboratory"/>
            <person name="Harder C.B."/>
            <person name="Miyauchi S."/>
            <person name="Viragh M."/>
            <person name="Kuo A."/>
            <person name="Thoen E."/>
            <person name="Andreopoulos B."/>
            <person name="Lu D."/>
            <person name="Skrede I."/>
            <person name="Drula E."/>
            <person name="Henrissat B."/>
            <person name="Morin E."/>
            <person name="Kohler A."/>
            <person name="Barry K."/>
            <person name="LaButti K."/>
            <person name="Morin E."/>
            <person name="Salamov A."/>
            <person name="Lipzen A."/>
            <person name="Mereny Z."/>
            <person name="Hegedus B."/>
            <person name="Baldrian P."/>
            <person name="Stursova M."/>
            <person name="Weitz H."/>
            <person name="Taylor A."/>
            <person name="Grigoriev I.V."/>
            <person name="Nagy L.G."/>
            <person name="Martin F."/>
            <person name="Kauserud H."/>
        </authorList>
    </citation>
    <scope>NUCLEOTIDE SEQUENCE</scope>
    <source>
        <strain evidence="2">CBHHK182m</strain>
    </source>
</reference>
<feature type="compositionally biased region" description="Low complexity" evidence="1">
    <location>
        <begin position="425"/>
        <end position="440"/>
    </location>
</feature>
<keyword evidence="3" id="KW-1185">Reference proteome</keyword>
<feature type="region of interest" description="Disordered" evidence="1">
    <location>
        <begin position="233"/>
        <end position="268"/>
    </location>
</feature>
<evidence type="ECO:0000313" key="3">
    <source>
        <dbReference type="Proteomes" id="UP001215598"/>
    </source>
</evidence>
<dbReference type="AlphaFoldDB" id="A0AAD7M7C8"/>
<accession>A0AAD7M7C8</accession>
<dbReference type="EMBL" id="JARKIB010000482">
    <property type="protein sequence ID" value="KAJ7704699.1"/>
    <property type="molecule type" value="Genomic_DNA"/>
</dbReference>
<feature type="region of interest" description="Disordered" evidence="1">
    <location>
        <begin position="594"/>
        <end position="627"/>
    </location>
</feature>
<sequence length="759" mass="87188">MSPNFDSRKFSTSRVRSAHGYDEEPVIDDGLTFWLPKFTEYHSRIILRAGVKWIIWSPNSRQDPFYPGAFIHQRGIKEKAAWVTFVRTWWLNPPSVAFELRDEVIRADEKYVGVWLNGDHPEYGWWFLTRAAVPCFIINRMGRSVPATPQYTTFTECTPVVGLQSPYYEYDRIALASGGRYTTHKVGYPRAESIARSGVDLVRSDLCWQLRMPHFSALPYTKGLEIREPSPQLDSPLCVLSPPPETTTNESPRLPEKGRDKLIVPPPVAPATTTKGTWVVFAETDLQAGDPGFEDGQPVMLERGKNRKGKGDMDDGQEVWYCREFKRKLIFDELPRFEQEYADDPEFGRPVPPWKFWHPGDGKWVKRKESKWMYRREQPDVRRVGDIFKPRNLSAEPVQVEEEGMQVDEAPKGVTRERTPASSDGRVSLGPSSRSSSPVSMAVDDEYGEALKFAEATPLPEMDVDMEGTAARNEREDEGVIKEKESPALTDDNGREPTTCVRVMGSSLTFAVADMVAWIGVGRMQRVRRMWRIVVRGYAVDYVLETEDRAVAALLVQEARVEPRFRNNARFLEMEEMCNATRGLDEQLLTLPVSRPAAPTLPRRPLSNSRERHPQDEERRDNAHDRWNEVETNDLADSDLHLLLLHLRQSPDANSPPLLWFQRRNPPLRRDPGRRRSLRGLCKHLPLLLFLSSLMKRVEVRLEERISLVDVEMEITPPPLESFPWTDAEIDFFIDQEQGAPPPEEMYEPYGDFYDTDEE</sequence>
<feature type="region of interest" description="Disordered" evidence="1">
    <location>
        <begin position="737"/>
        <end position="759"/>
    </location>
</feature>
<feature type="region of interest" description="Disordered" evidence="1">
    <location>
        <begin position="395"/>
        <end position="440"/>
    </location>
</feature>
<feature type="compositionally biased region" description="Basic and acidic residues" evidence="1">
    <location>
        <begin position="609"/>
        <end position="627"/>
    </location>
</feature>
<feature type="compositionally biased region" description="Basic and acidic residues" evidence="1">
    <location>
        <begin position="409"/>
        <end position="419"/>
    </location>
</feature>
<feature type="compositionally biased region" description="Low complexity" evidence="1">
    <location>
        <begin position="595"/>
        <end position="606"/>
    </location>
</feature>
<dbReference type="Proteomes" id="UP001215598">
    <property type="component" value="Unassembled WGS sequence"/>
</dbReference>
<organism evidence="2 3">
    <name type="scientific">Mycena metata</name>
    <dbReference type="NCBI Taxonomy" id="1033252"/>
    <lineage>
        <taxon>Eukaryota</taxon>
        <taxon>Fungi</taxon>
        <taxon>Dikarya</taxon>
        <taxon>Basidiomycota</taxon>
        <taxon>Agaricomycotina</taxon>
        <taxon>Agaricomycetes</taxon>
        <taxon>Agaricomycetidae</taxon>
        <taxon>Agaricales</taxon>
        <taxon>Marasmiineae</taxon>
        <taxon>Mycenaceae</taxon>
        <taxon>Mycena</taxon>
    </lineage>
</organism>
<feature type="region of interest" description="Disordered" evidence="1">
    <location>
        <begin position="289"/>
        <end position="314"/>
    </location>
</feature>
<evidence type="ECO:0000313" key="2">
    <source>
        <dbReference type="EMBL" id="KAJ7704699.1"/>
    </source>
</evidence>
<evidence type="ECO:0000256" key="1">
    <source>
        <dbReference type="SAM" id="MobiDB-lite"/>
    </source>
</evidence>
<proteinExistence type="predicted"/>